<evidence type="ECO:0000256" key="1">
    <source>
        <dbReference type="SAM" id="MobiDB-lite"/>
    </source>
</evidence>
<gene>
    <name evidence="2" type="ORF">SAMN06265222_101636</name>
</gene>
<organism evidence="2 3">
    <name type="scientific">Neorhodopirellula lusitana</name>
    <dbReference type="NCBI Taxonomy" id="445327"/>
    <lineage>
        <taxon>Bacteria</taxon>
        <taxon>Pseudomonadati</taxon>
        <taxon>Planctomycetota</taxon>
        <taxon>Planctomycetia</taxon>
        <taxon>Pirellulales</taxon>
        <taxon>Pirellulaceae</taxon>
        <taxon>Neorhodopirellula</taxon>
    </lineage>
</organism>
<proteinExistence type="predicted"/>
<dbReference type="Proteomes" id="UP001158067">
    <property type="component" value="Unassembled WGS sequence"/>
</dbReference>
<feature type="region of interest" description="Disordered" evidence="1">
    <location>
        <begin position="1"/>
        <end position="27"/>
    </location>
</feature>
<dbReference type="EMBL" id="FXUG01000001">
    <property type="protein sequence ID" value="SMP41703.1"/>
    <property type="molecule type" value="Genomic_DNA"/>
</dbReference>
<name>A0ABY1PPT3_9BACT</name>
<feature type="compositionally biased region" description="Polar residues" evidence="1">
    <location>
        <begin position="1"/>
        <end position="12"/>
    </location>
</feature>
<feature type="region of interest" description="Disordered" evidence="1">
    <location>
        <begin position="717"/>
        <end position="758"/>
    </location>
</feature>
<comment type="caution">
    <text evidence="2">The sequence shown here is derived from an EMBL/GenBank/DDBJ whole genome shotgun (WGS) entry which is preliminary data.</text>
</comment>
<sequence>MNSQAANPNQTARWHRDSSGTYETRTGRNGPYDVKLCSHSVTLTRVFSRLLPRETKVEYELKFDNHGSSFTMRVGHEHLADEKAFTLIAPPGFSFSAGPKSFQLFRECLMEDVQNADLVAIVTELGWMILNGVPVFADADGIVRSVPSDPKCEWLDANGTPQPLSLKDINALCSEVPILAGNNRGIADVEVDVSSQLKKYRLRRPSSDQEIRDAVDVFLELLLAGDSNVTYPALFAAISAAIEDPSYVVFLHGPTGNMKTAFGKLLLSLYMTDPKDSDCASFNSTSMGMQARFASTGNVAVLVDDFVQRPNSRGGGEEAKRADDLIRALGNGASRDRCYGDGTLRPSDQPRGLAIITGEQMPDGLDSMRYRTVSLGVDKSTFEDATRTARPNYFDYFQRKAKDGTFSLMTHAFVQWLAPRLATCREQLKSQQLDDQNTPVHKRTLDATNKILEAANVFLHFAVQTGSCSPLEADSHFKRCAETLQHHIQRTYIESIDDSPATAFGVHITSAMLAKKAHVEIDDLNEYLDSSPEIPIENLGYTAVRLEVDGSSEEDSEGTNHSDHSYTTSYRANGTKIGVYRTGINAIDLIPDFALEVANSAAVGGKSSPMPTKKLFGRILRDNNWLASKGADRNTQKVRFGNIAMDVWRIHADRLFEVVIDWGAFDIATYQELSAIEQRLKCEKRREEYSRSLRDRIHTTQWEVMLNSSLTTEDRQRMLIPDPPLGDLPNSVPRTNVLPPDVPSLPGYGDPPKDDLLA</sequence>
<evidence type="ECO:0000313" key="2">
    <source>
        <dbReference type="EMBL" id="SMP41703.1"/>
    </source>
</evidence>
<evidence type="ECO:0000313" key="3">
    <source>
        <dbReference type="Proteomes" id="UP001158067"/>
    </source>
</evidence>
<accession>A0ABY1PPT3</accession>
<reference evidence="2 3" key="1">
    <citation type="submission" date="2017-05" db="EMBL/GenBank/DDBJ databases">
        <authorList>
            <person name="Varghese N."/>
            <person name="Submissions S."/>
        </authorList>
    </citation>
    <scope>NUCLEOTIDE SEQUENCE [LARGE SCALE GENOMIC DNA]</scope>
    <source>
        <strain evidence="2 3">DSM 25457</strain>
    </source>
</reference>
<protein>
    <submittedName>
        <fullName evidence="2">Uncharacterized protein</fullName>
    </submittedName>
</protein>
<keyword evidence="3" id="KW-1185">Reference proteome</keyword>